<dbReference type="Proteomes" id="UP001377168">
    <property type="component" value="Unassembled WGS sequence"/>
</dbReference>
<organism evidence="1 2">
    <name type="scientific">Streptomyces achmelvichensis</name>
    <dbReference type="NCBI Taxonomy" id="3134111"/>
    <lineage>
        <taxon>Bacteria</taxon>
        <taxon>Bacillati</taxon>
        <taxon>Actinomycetota</taxon>
        <taxon>Actinomycetes</taxon>
        <taxon>Kitasatosporales</taxon>
        <taxon>Streptomycetaceae</taxon>
        <taxon>Streptomyces</taxon>
    </lineage>
</organism>
<name>A0ACC6Q581_9ACTN</name>
<comment type="caution">
    <text evidence="1">The sequence shown here is derived from an EMBL/GenBank/DDBJ whole genome shotgun (WGS) entry which is preliminary data.</text>
</comment>
<accession>A0ACC6Q581</accession>
<sequence>MMRPFEYVRPAEIEQAVAAVTADPKTSFLAGGTTQLDLMKDGVLDPERLVDITRLPLKGIMHAESSVHVGALTTMEELAADAVLRERLPFVREALLLGASTQLRNMATIGGNLLQRARCRYFRDPTVGACNKRDPGSGCAAITGFQRMHAILGTSDQCIALHASDVAIPFVALDVIVHIQGQDGPRSVPLTRFYREPGSTPHIENVLNHGELITEVEIPLLPEGTRSHYLKVRDRVSYEFALTSAGVALDFEGDTIRDARIGLGGVGTVPWRAWGAEEVLRGAPAGDERFRMAAEAALEGAQTLPGTAFKVDLAKRTLVRTLETVAGAPS</sequence>
<evidence type="ECO:0000313" key="2">
    <source>
        <dbReference type="Proteomes" id="UP001377168"/>
    </source>
</evidence>
<evidence type="ECO:0000313" key="1">
    <source>
        <dbReference type="EMBL" id="MEJ8638900.1"/>
    </source>
</evidence>
<reference evidence="1" key="1">
    <citation type="submission" date="2024-03" db="EMBL/GenBank/DDBJ databases">
        <title>Novel Streptomyces species of biotechnological and ecological value are a feature of Machair soil.</title>
        <authorList>
            <person name="Prole J.R."/>
            <person name="Goodfellow M."/>
            <person name="Allenby N."/>
            <person name="Ward A.C."/>
        </authorList>
    </citation>
    <scope>NUCLEOTIDE SEQUENCE</scope>
    <source>
        <strain evidence="1">MS2.AVA.5</strain>
    </source>
</reference>
<protein>
    <submittedName>
        <fullName evidence="1">Xanthine dehydrogenase family protein subunit M</fullName>
    </submittedName>
</protein>
<proteinExistence type="predicted"/>
<gene>
    <name evidence="1" type="ORF">WKI67_36670</name>
</gene>
<keyword evidence="2" id="KW-1185">Reference proteome</keyword>
<dbReference type="EMBL" id="JBBKAJ010000022">
    <property type="protein sequence ID" value="MEJ8638900.1"/>
    <property type="molecule type" value="Genomic_DNA"/>
</dbReference>